<dbReference type="Proteomes" id="UP000297555">
    <property type="component" value="Unassembled WGS sequence"/>
</dbReference>
<dbReference type="InterPro" id="IPR009739">
    <property type="entry name" value="LprI-like_N"/>
</dbReference>
<evidence type="ECO:0000259" key="2">
    <source>
        <dbReference type="Pfam" id="PF07007"/>
    </source>
</evidence>
<feature type="domain" description="Lysozyme inhibitor LprI-like N-terminal" evidence="2">
    <location>
        <begin position="24"/>
        <end position="116"/>
    </location>
</feature>
<feature type="chain" id="PRO_5021346185" evidence="1">
    <location>
        <begin position="21"/>
        <end position="134"/>
    </location>
</feature>
<name>A0A4Y8VFF1_9PSED</name>
<dbReference type="PANTHER" id="PTHR39176:SF1">
    <property type="entry name" value="PERIPLASMIC PROTEIN"/>
    <property type="match status" value="1"/>
</dbReference>
<dbReference type="Pfam" id="PF07007">
    <property type="entry name" value="LprI"/>
    <property type="match status" value="1"/>
</dbReference>
<evidence type="ECO:0000256" key="1">
    <source>
        <dbReference type="SAM" id="SignalP"/>
    </source>
</evidence>
<reference evidence="3 4" key="1">
    <citation type="submission" date="2019-03" db="EMBL/GenBank/DDBJ databases">
        <title>Draft genome sequence of humic substances-degrading Pseudomonas kribbensis CHA-19 from forest soil.</title>
        <authorList>
            <person name="Kim D."/>
        </authorList>
    </citation>
    <scope>NUCLEOTIDE SEQUENCE [LARGE SCALE GENOMIC DNA]</scope>
    <source>
        <strain evidence="3 4">CHA-19</strain>
    </source>
</reference>
<evidence type="ECO:0000313" key="3">
    <source>
        <dbReference type="EMBL" id="TFH78867.1"/>
    </source>
</evidence>
<dbReference type="Gene3D" id="1.20.1270.180">
    <property type="match status" value="1"/>
</dbReference>
<dbReference type="EMBL" id="SPDQ01000020">
    <property type="protein sequence ID" value="TFH78867.1"/>
    <property type="molecule type" value="Genomic_DNA"/>
</dbReference>
<evidence type="ECO:0000313" key="4">
    <source>
        <dbReference type="Proteomes" id="UP000297555"/>
    </source>
</evidence>
<dbReference type="AlphaFoldDB" id="A0A4Y8VFF1"/>
<protein>
    <submittedName>
        <fullName evidence="3">Lysozyme inhibitor LprI family protein</fullName>
    </submittedName>
</protein>
<dbReference type="PANTHER" id="PTHR39176">
    <property type="entry name" value="PERIPLASMIC PROTEIN-RELATED"/>
    <property type="match status" value="1"/>
</dbReference>
<proteinExistence type="predicted"/>
<dbReference type="OrthoDB" id="7340239at2"/>
<sequence length="134" mass="14424">MSPRLLLALTPFLFTSIAHAAVDCANASDQATMNQCAGQENKAADKELNAVYQQITARLKGEPASKKLLVSAQRAWIGFRDAECEFSASGVKGGSMYPMIYSSCITRVTKDRTEALKQYLKCEEGDVGCPVPGA</sequence>
<gene>
    <name evidence="3" type="ORF">E4J90_19195</name>
</gene>
<organism evidence="3 4">
    <name type="scientific">Pseudomonas kribbensis</name>
    <dbReference type="NCBI Taxonomy" id="1628086"/>
    <lineage>
        <taxon>Bacteria</taxon>
        <taxon>Pseudomonadati</taxon>
        <taxon>Pseudomonadota</taxon>
        <taxon>Gammaproteobacteria</taxon>
        <taxon>Pseudomonadales</taxon>
        <taxon>Pseudomonadaceae</taxon>
        <taxon>Pseudomonas</taxon>
    </lineage>
</organism>
<feature type="signal peptide" evidence="1">
    <location>
        <begin position="1"/>
        <end position="20"/>
    </location>
</feature>
<keyword evidence="1" id="KW-0732">Signal</keyword>
<comment type="caution">
    <text evidence="3">The sequence shown here is derived from an EMBL/GenBank/DDBJ whole genome shotgun (WGS) entry which is preliminary data.</text>
</comment>
<dbReference type="RefSeq" id="WP_134827582.1">
    <property type="nucleotide sequence ID" value="NZ_SPDQ01000020.1"/>
</dbReference>
<accession>A0A4Y8VFF1</accession>